<dbReference type="PANTHER" id="PTHR43861">
    <property type="entry name" value="TRANS-ACONITATE 2-METHYLTRANSFERASE-RELATED"/>
    <property type="match status" value="1"/>
</dbReference>
<dbReference type="Gene3D" id="3.40.50.150">
    <property type="entry name" value="Vaccinia Virus protein VP39"/>
    <property type="match status" value="1"/>
</dbReference>
<protein>
    <submittedName>
        <fullName evidence="1">2-polyprenyl-3-methyl-5-hydroxy-6-metoxy-1, 4-benzoquinol methylase</fullName>
    </submittedName>
</protein>
<dbReference type="PANTHER" id="PTHR43861:SF6">
    <property type="entry name" value="METHYLTRANSFERASE TYPE 11"/>
    <property type="match status" value="1"/>
</dbReference>
<dbReference type="InterPro" id="IPR029063">
    <property type="entry name" value="SAM-dependent_MTases_sf"/>
</dbReference>
<keyword evidence="1" id="KW-0489">Methyltransferase</keyword>
<proteinExistence type="predicted"/>
<dbReference type="Proteomes" id="UP000539265">
    <property type="component" value="Unassembled WGS sequence"/>
</dbReference>
<accession>A0A839SIK7</accession>
<dbReference type="OrthoDB" id="9789123at2"/>
<keyword evidence="2" id="KW-1185">Reference proteome</keyword>
<dbReference type="GO" id="GO:0008168">
    <property type="term" value="F:methyltransferase activity"/>
    <property type="evidence" value="ECO:0007669"/>
    <property type="project" value="UniProtKB-KW"/>
</dbReference>
<dbReference type="SUPFAM" id="SSF53335">
    <property type="entry name" value="S-adenosyl-L-methionine-dependent methyltransferases"/>
    <property type="match status" value="1"/>
</dbReference>
<dbReference type="CDD" id="cd02440">
    <property type="entry name" value="AdoMet_MTases"/>
    <property type="match status" value="1"/>
</dbReference>
<reference evidence="1" key="1">
    <citation type="submission" date="2020-08" db="EMBL/GenBank/DDBJ databases">
        <title>Genomic Encyclopedia of Type Strains, Phase III (KMG-III): the genomes of soil and plant-associated and newly described type strains.</title>
        <authorList>
            <person name="Whitman W."/>
        </authorList>
    </citation>
    <scope>NUCLEOTIDE SEQUENCE [LARGE SCALE GENOMIC DNA]</scope>
    <source>
        <strain evidence="1">CECT 8628</strain>
    </source>
</reference>
<gene>
    <name evidence="1" type="ORF">FHS11_003542</name>
</gene>
<dbReference type="Pfam" id="PF13489">
    <property type="entry name" value="Methyltransf_23"/>
    <property type="match status" value="1"/>
</dbReference>
<keyword evidence="1" id="KW-0808">Transferase</keyword>
<evidence type="ECO:0000313" key="1">
    <source>
        <dbReference type="EMBL" id="MBB3057114.1"/>
    </source>
</evidence>
<name>A0A839SIK7_9SPHI</name>
<organism evidence="1 2">
    <name type="scientific">Mucilaginibacter gotjawali</name>
    <dbReference type="NCBI Taxonomy" id="1550579"/>
    <lineage>
        <taxon>Bacteria</taxon>
        <taxon>Pseudomonadati</taxon>
        <taxon>Bacteroidota</taxon>
        <taxon>Sphingobacteriia</taxon>
        <taxon>Sphingobacteriales</taxon>
        <taxon>Sphingobacteriaceae</taxon>
        <taxon>Mucilaginibacter</taxon>
    </lineage>
</organism>
<dbReference type="RefSeq" id="WP_096355544.1">
    <property type="nucleotide sequence ID" value="NZ_AP017313.1"/>
</dbReference>
<sequence>MTEYKDYGFHTDAPAHTFSYLQDPLLSLLDKNTNTCILDLGCGNGYLANCLISQGFNAYGTDASEEGIHIARQASPGRFFIQDLSTGKLPEELQGLKFDTVISTEVIEHLYDPAGFIRFCKDSLNGKGELIITTPYHGYLKNLSLSLFNKWDLHLSPGWHGGHIKFWSKATLSRLLTDAGFTVTAFKGCGRVPYFWKSMIIKAKLN</sequence>
<dbReference type="EMBL" id="JACHWX010000011">
    <property type="protein sequence ID" value="MBB3057114.1"/>
    <property type="molecule type" value="Genomic_DNA"/>
</dbReference>
<evidence type="ECO:0000313" key="2">
    <source>
        <dbReference type="Proteomes" id="UP000539265"/>
    </source>
</evidence>
<comment type="caution">
    <text evidence="1">The sequence shown here is derived from an EMBL/GenBank/DDBJ whole genome shotgun (WGS) entry which is preliminary data.</text>
</comment>
<dbReference type="AlphaFoldDB" id="A0A839SIK7"/>
<dbReference type="GO" id="GO:0032259">
    <property type="term" value="P:methylation"/>
    <property type="evidence" value="ECO:0007669"/>
    <property type="project" value="UniProtKB-KW"/>
</dbReference>